<organism evidence="1 2">
    <name type="scientific">Clonostachys chloroleuca</name>
    <dbReference type="NCBI Taxonomy" id="1926264"/>
    <lineage>
        <taxon>Eukaryota</taxon>
        <taxon>Fungi</taxon>
        <taxon>Dikarya</taxon>
        <taxon>Ascomycota</taxon>
        <taxon>Pezizomycotina</taxon>
        <taxon>Sordariomycetes</taxon>
        <taxon>Hypocreomycetidae</taxon>
        <taxon>Hypocreales</taxon>
        <taxon>Bionectriaceae</taxon>
        <taxon>Clonostachys</taxon>
    </lineage>
</organism>
<proteinExistence type="predicted"/>
<sequence>MPTSTSTAKLDAYGTNGYRAPDRCESCNASVPDREARRKHMQETSHRRCPLCKGYVSVGEFYTHASIKHANEDWNEHQAAFIDRQDLKNAKPWALPKESWRLMAGA</sequence>
<gene>
    <name evidence="1" type="ORF">CCHLO57077_00006781</name>
</gene>
<dbReference type="AlphaFoldDB" id="A0AA35VDU0"/>
<evidence type="ECO:0000313" key="1">
    <source>
        <dbReference type="EMBL" id="CAI6100737.1"/>
    </source>
</evidence>
<name>A0AA35VDU0_9HYPO</name>
<comment type="caution">
    <text evidence="1">The sequence shown here is derived from an EMBL/GenBank/DDBJ whole genome shotgun (WGS) entry which is preliminary data.</text>
</comment>
<protein>
    <submittedName>
        <fullName evidence="1">Uncharacterized protein</fullName>
    </submittedName>
</protein>
<keyword evidence="2" id="KW-1185">Reference proteome</keyword>
<dbReference type="Proteomes" id="UP001160390">
    <property type="component" value="Unassembled WGS sequence"/>
</dbReference>
<accession>A0AA35VDU0</accession>
<evidence type="ECO:0000313" key="2">
    <source>
        <dbReference type="Proteomes" id="UP001160390"/>
    </source>
</evidence>
<reference evidence="1" key="1">
    <citation type="submission" date="2023-01" db="EMBL/GenBank/DDBJ databases">
        <authorList>
            <person name="Piombo E."/>
        </authorList>
    </citation>
    <scope>NUCLEOTIDE SEQUENCE</scope>
</reference>
<dbReference type="EMBL" id="CABFNP030001353">
    <property type="protein sequence ID" value="CAI6100737.1"/>
    <property type="molecule type" value="Genomic_DNA"/>
</dbReference>